<evidence type="ECO:0000256" key="3">
    <source>
        <dbReference type="ARBA" id="ARBA00022606"/>
    </source>
</evidence>
<evidence type="ECO:0000256" key="2">
    <source>
        <dbReference type="ARBA" id="ARBA00022475"/>
    </source>
</evidence>
<feature type="transmembrane region" description="Helical" evidence="10">
    <location>
        <begin position="50"/>
        <end position="72"/>
    </location>
</feature>
<dbReference type="GO" id="GO:0005886">
    <property type="term" value="C:plasma membrane"/>
    <property type="evidence" value="ECO:0007669"/>
    <property type="project" value="UniProtKB-SubCell"/>
</dbReference>
<evidence type="ECO:0000256" key="9">
    <source>
        <dbReference type="ARBA" id="ARBA00023224"/>
    </source>
</evidence>
<dbReference type="EnsemblMetazoa" id="XM_006565890">
    <property type="protein sequence ID" value="XP_006565953"/>
    <property type="gene ID" value="LOC107963966"/>
</dbReference>
<evidence type="ECO:0000256" key="7">
    <source>
        <dbReference type="ARBA" id="ARBA00023136"/>
    </source>
</evidence>
<dbReference type="GO" id="GO:0004984">
    <property type="term" value="F:olfactory receptor activity"/>
    <property type="evidence" value="ECO:0007669"/>
    <property type="project" value="InterPro"/>
</dbReference>
<feature type="transmembrane region" description="Helical" evidence="10">
    <location>
        <begin position="139"/>
        <end position="162"/>
    </location>
</feature>
<dbReference type="GeneID" id="107963966"/>
<sequence>MMADDIATVQKEFNNLNEYSIQFNKWFSKTIGVWPLPSSTSKFEKIVTRILIIVCSIITLFVTIPSMLHFILVKEDIISKLKSLGPISYCFGGGLNYAVLLLRKNDIRYCIDHIEADWKVITRMADRQVMLKNAKIGRIISCCIVGFLQIGTFCFCTILGVFKRTIKIGNNSMEIYVLPSPAYKIPVDTNPGHDIVLCFQYLAAYITSATVVSAFSFATVFACHASGQLTIMIIWIEEFINRPQEENKNVHIDKISVIIKHHMRILSFLERAEHLLSPICFMEMFKNILSICLFSYCILAEWSEHNIRILGTYIITVINITLNTFLICYIGEVLTERCKEIGDMVYMTNWYRLPKKDILNLIMIITRSSVEYKMTAGKIIDMSVITFGNIIKTVFGYLNILRQTTML</sequence>
<reference evidence="13" key="2">
    <citation type="submission" date="2025-04" db="UniProtKB">
        <authorList>
            <consortium name="RefSeq"/>
        </authorList>
    </citation>
    <scope>IDENTIFICATION</scope>
    <source>
        <strain evidence="13">DH4</strain>
        <tissue evidence="13">Whole body</tissue>
    </source>
</reference>
<evidence type="ECO:0000313" key="13">
    <source>
        <dbReference type="RefSeq" id="XP_006565953.2"/>
    </source>
</evidence>
<dbReference type="Proteomes" id="UP000005203">
    <property type="component" value="Linkage group LG2"/>
</dbReference>
<dbReference type="RefSeq" id="XP_006565953.2">
    <property type="nucleotide sequence ID" value="XM_006565890.3"/>
</dbReference>
<dbReference type="Pfam" id="PF02949">
    <property type="entry name" value="7tm_6"/>
    <property type="match status" value="1"/>
</dbReference>
<evidence type="ECO:0000256" key="6">
    <source>
        <dbReference type="ARBA" id="ARBA00022989"/>
    </source>
</evidence>
<comment type="subcellular location">
    <subcellularLocation>
        <location evidence="1 10">Cell membrane</location>
        <topology evidence="1 10">Multi-pass membrane protein</topology>
    </subcellularLocation>
</comment>
<name>A0A7M7LNS7_APIME</name>
<protein>
    <recommendedName>
        <fullName evidence="10">Odorant receptor</fullName>
    </recommendedName>
</protein>
<evidence type="ECO:0000256" key="4">
    <source>
        <dbReference type="ARBA" id="ARBA00022692"/>
    </source>
</evidence>
<dbReference type="AlphaFoldDB" id="A0A7M7LNS7"/>
<accession>A0A8B6Z215</accession>
<dbReference type="InterPro" id="IPR004117">
    <property type="entry name" value="7tm6_olfct_rcpt"/>
</dbReference>
<keyword evidence="6 10" id="KW-1133">Transmembrane helix</keyword>
<gene>
    <name evidence="13" type="primary">LOC107963966</name>
</gene>
<comment type="caution">
    <text evidence="10">Lacks conserved residue(s) required for the propagation of feature annotation.</text>
</comment>
<dbReference type="PANTHER" id="PTHR21137">
    <property type="entry name" value="ODORANT RECEPTOR"/>
    <property type="match status" value="1"/>
</dbReference>
<evidence type="ECO:0000313" key="12">
    <source>
        <dbReference type="Proteomes" id="UP000005203"/>
    </source>
</evidence>
<keyword evidence="3 10" id="KW-0716">Sensory transduction</keyword>
<keyword evidence="12" id="KW-1185">Reference proteome</keyword>
<dbReference type="GO" id="GO:0005549">
    <property type="term" value="F:odorant binding"/>
    <property type="evidence" value="ECO:0007669"/>
    <property type="project" value="InterPro"/>
</dbReference>
<organism evidence="11">
    <name type="scientific">Apis mellifera</name>
    <name type="common">Honeybee</name>
    <dbReference type="NCBI Taxonomy" id="7460"/>
    <lineage>
        <taxon>Eukaryota</taxon>
        <taxon>Metazoa</taxon>
        <taxon>Ecdysozoa</taxon>
        <taxon>Arthropoda</taxon>
        <taxon>Hexapoda</taxon>
        <taxon>Insecta</taxon>
        <taxon>Pterygota</taxon>
        <taxon>Neoptera</taxon>
        <taxon>Endopterygota</taxon>
        <taxon>Hymenoptera</taxon>
        <taxon>Apocrita</taxon>
        <taxon>Aculeata</taxon>
        <taxon>Apoidea</taxon>
        <taxon>Anthophila</taxon>
        <taxon>Apidae</taxon>
        <taxon>Apis</taxon>
    </lineage>
</organism>
<keyword evidence="5 10" id="KW-0552">Olfaction</keyword>
<feature type="transmembrane region" description="Helical" evidence="10">
    <location>
        <begin position="202"/>
        <end position="223"/>
    </location>
</feature>
<reference evidence="11" key="1">
    <citation type="submission" date="2021-01" db="UniProtKB">
        <authorList>
            <consortium name="EnsemblMetazoa"/>
        </authorList>
    </citation>
    <scope>IDENTIFICATION</scope>
    <source>
        <strain evidence="11">DH4</strain>
    </source>
</reference>
<dbReference type="OrthoDB" id="6617147at2759"/>
<accession>A0A7M7LNS7</accession>
<evidence type="ECO:0000256" key="1">
    <source>
        <dbReference type="ARBA" id="ARBA00004651"/>
    </source>
</evidence>
<feature type="transmembrane region" description="Helical" evidence="10">
    <location>
        <begin position="309"/>
        <end position="330"/>
    </location>
</feature>
<dbReference type="PANTHER" id="PTHR21137:SF35">
    <property type="entry name" value="ODORANT RECEPTOR 19A-RELATED"/>
    <property type="match status" value="1"/>
</dbReference>
<evidence type="ECO:0000256" key="10">
    <source>
        <dbReference type="RuleBase" id="RU351113"/>
    </source>
</evidence>
<evidence type="ECO:0000256" key="8">
    <source>
        <dbReference type="ARBA" id="ARBA00023170"/>
    </source>
</evidence>
<keyword evidence="2" id="KW-1003">Cell membrane</keyword>
<keyword evidence="9 10" id="KW-0807">Transducer</keyword>
<evidence type="ECO:0000313" key="11">
    <source>
        <dbReference type="EnsemblMetazoa" id="XP_006565953"/>
    </source>
</evidence>
<keyword evidence="8 10" id="KW-0675">Receptor</keyword>
<evidence type="ECO:0000256" key="5">
    <source>
        <dbReference type="ARBA" id="ARBA00022725"/>
    </source>
</evidence>
<comment type="similarity">
    <text evidence="10">Belongs to the insect chemoreceptor superfamily. Heteromeric odorant receptor channel (TC 1.A.69) family.</text>
</comment>
<feature type="transmembrane region" description="Helical" evidence="10">
    <location>
        <begin position="84"/>
        <end position="102"/>
    </location>
</feature>
<proteinExistence type="inferred from homology"/>
<dbReference type="GO" id="GO:0007165">
    <property type="term" value="P:signal transduction"/>
    <property type="evidence" value="ECO:0007669"/>
    <property type="project" value="UniProtKB-KW"/>
</dbReference>
<dbReference type="KEGG" id="ame:107963966"/>
<keyword evidence="4 10" id="KW-0812">Transmembrane</keyword>
<keyword evidence="7 10" id="KW-0472">Membrane</keyword>